<accession>A0A8L7TJK7</accession>
<evidence type="ECO:0000313" key="4">
    <source>
        <dbReference type="WBParaSite" id="Bm8783.1"/>
    </source>
</evidence>
<dbReference type="WBParaSite" id="Bm8783.1">
    <property type="protein sequence ID" value="Bm8783.1"/>
    <property type="gene ID" value="WBGene00229044"/>
</dbReference>
<proteinExistence type="predicted"/>
<accession>A0A4E9FWS1</accession>
<evidence type="ECO:0000313" key="3">
    <source>
        <dbReference type="Proteomes" id="UP000006672"/>
    </source>
</evidence>
<protein>
    <submittedName>
        <fullName evidence="4">Bm8783</fullName>
    </submittedName>
</protein>
<dbReference type="Proteomes" id="UP000006672">
    <property type="component" value="Unassembled WGS sequence"/>
</dbReference>
<dbReference type="OrthoDB" id="5852042at2759"/>
<name>A0A4E9FWS1_BRUMA</name>
<dbReference type="AlphaFoldDB" id="A0A4E9FWS1"/>
<dbReference type="CTD" id="6100859"/>
<dbReference type="KEGG" id="bmy:BM_BM8783"/>
<organism evidence="2">
    <name type="scientific">Brugia malayi</name>
    <name type="common">Filarial nematode worm</name>
    <dbReference type="NCBI Taxonomy" id="6279"/>
    <lineage>
        <taxon>Eukaryota</taxon>
        <taxon>Metazoa</taxon>
        <taxon>Ecdysozoa</taxon>
        <taxon>Nematoda</taxon>
        <taxon>Chromadorea</taxon>
        <taxon>Rhabditida</taxon>
        <taxon>Spirurina</taxon>
        <taxon>Spiruromorpha</taxon>
        <taxon>Filarioidea</taxon>
        <taxon>Onchocercidae</taxon>
        <taxon>Brugia</taxon>
    </lineage>
</organism>
<keyword evidence="1" id="KW-0175">Coiled coil</keyword>
<gene>
    <name evidence="2" type="primary">Bm8783</name>
    <name evidence="4" type="synonym">Bm1_29830</name>
    <name evidence="2" type="ORF">BM_BM8783</name>
</gene>
<dbReference type="EMBL" id="CAAKNF010000026">
    <property type="protein sequence ID" value="VIP00223.1"/>
    <property type="molecule type" value="Genomic_DNA"/>
</dbReference>
<dbReference type="RefSeq" id="XP_042938877.1">
    <property type="nucleotide sequence ID" value="XM_043082943.1"/>
</dbReference>
<dbReference type="GeneID" id="6100859"/>
<feature type="coiled-coil region" evidence="1">
    <location>
        <begin position="205"/>
        <end position="232"/>
    </location>
</feature>
<reference evidence="2" key="2">
    <citation type="submission" date="2019-04" db="EMBL/GenBank/DDBJ databases">
        <authorList>
            <person name="Howe K."/>
            <person name="Paulini M."/>
            <person name="Williams G."/>
        </authorList>
    </citation>
    <scope>NUCLEOTIDE SEQUENCE [LARGE SCALE GENOMIC DNA]</scope>
    <source>
        <strain evidence="2">FR3</strain>
    </source>
</reference>
<evidence type="ECO:0000256" key="1">
    <source>
        <dbReference type="SAM" id="Coils"/>
    </source>
</evidence>
<evidence type="ECO:0000313" key="2">
    <source>
        <dbReference type="EMBL" id="VIP00223.1"/>
    </source>
</evidence>
<keyword evidence="3" id="KW-1185">Reference proteome</keyword>
<reference evidence="4" key="3">
    <citation type="submission" date="2022-04" db="UniProtKB">
        <authorList>
            <consortium name="WormBaseParasite"/>
        </authorList>
    </citation>
    <scope>IDENTIFICATION</scope>
</reference>
<reference evidence="3" key="1">
    <citation type="journal article" date="2007" name="Science">
        <title>Draft genome of the filarial nematode parasite Brugia malayi.</title>
        <authorList>
            <person name="Ghedin E."/>
            <person name="Wang S."/>
            <person name="Spiro D."/>
            <person name="Caler E."/>
            <person name="Zhao Q."/>
            <person name="Crabtree J."/>
            <person name="Allen J.E."/>
            <person name="Delcher A.L."/>
            <person name="Guiliano D.B."/>
            <person name="Miranda-Saavedra D."/>
            <person name="Angiuoli S.V."/>
            <person name="Creasy T."/>
            <person name="Amedeo P."/>
            <person name="Haas B."/>
            <person name="El-Sayed N.M."/>
            <person name="Wortman J.R."/>
            <person name="Feldblyum T."/>
            <person name="Tallon L."/>
            <person name="Schatz M."/>
            <person name="Shumway M."/>
            <person name="Koo H."/>
            <person name="Salzberg S.L."/>
            <person name="Schobel S."/>
            <person name="Pertea M."/>
            <person name="Pop M."/>
            <person name="White O."/>
            <person name="Barton G.J."/>
            <person name="Carlow C.K."/>
            <person name="Crawford M.J."/>
            <person name="Daub J."/>
            <person name="Dimmic M.W."/>
            <person name="Estes C.F."/>
            <person name="Foster J.M."/>
            <person name="Ganatra M."/>
            <person name="Gregory W.F."/>
            <person name="Johnson N.M."/>
            <person name="Jin J."/>
            <person name="Komuniecki R."/>
            <person name="Korf I."/>
            <person name="Kumar S."/>
            <person name="Laney S."/>
            <person name="Li B.W."/>
            <person name="Li W."/>
            <person name="Lindblom T.H."/>
            <person name="Lustigman S."/>
            <person name="Ma D."/>
            <person name="Maina C.V."/>
            <person name="Martin D.M."/>
            <person name="McCarter J.P."/>
            <person name="McReynolds L."/>
            <person name="Mitreva M."/>
            <person name="Nutman T.B."/>
            <person name="Parkinson J."/>
            <person name="Peregrin-Alvarez J.M."/>
            <person name="Poole C."/>
            <person name="Ren Q."/>
            <person name="Saunders L."/>
            <person name="Sluder A.E."/>
            <person name="Smith K."/>
            <person name="Stanke M."/>
            <person name="Unnasch T.R."/>
            <person name="Ware J."/>
            <person name="Wei A.D."/>
            <person name="Weil G."/>
            <person name="Williams D.J."/>
            <person name="Zhang Y."/>
            <person name="Williams S.A."/>
            <person name="Fraser-Liggett C."/>
            <person name="Slatko B."/>
            <person name="Blaxter M.L."/>
            <person name="Scott A.L."/>
        </authorList>
    </citation>
    <scope>NUCLEOTIDE SEQUENCE</scope>
    <source>
        <strain evidence="3">FR3</strain>
    </source>
</reference>
<sequence>MRTLEGHLTLTLPEFLTEYSFLSSFTSNDHHFQEDHEKLIQEIQKLQENRKKDEKRLNELRKQIEANEGNSGSKKRIRKKLEKEYEELRKTLGVGEELKENAERANDSNENRLSFKADENIHLDEQHPEAKPIQKNEYGIYEHIRNIKTVKERMQQRKKIESEAEDAFNNGIANLCELETDIGNMIKRMTSPVIQKFEEELKLIRKKSSKDTKMLKIEIAKLERQINKIYEAREICVTTIAEMNLTTKRMLFDLMGFMVNILRNALYIGAWIRDSLVYYTENK</sequence>
<feature type="coiled-coil region" evidence="1">
    <location>
        <begin position="29"/>
        <end position="119"/>
    </location>
</feature>